<accession>A0ACC1LRS8</accession>
<name>A0ACC1LRS8_9FUNG</name>
<protein>
    <submittedName>
        <fullName evidence="1">Uncharacterized protein</fullName>
    </submittedName>
</protein>
<dbReference type="EMBL" id="JANBUP010000012">
    <property type="protein sequence ID" value="KAJ2813925.1"/>
    <property type="molecule type" value="Genomic_DNA"/>
</dbReference>
<gene>
    <name evidence="1" type="ORF">H4S07_000299</name>
</gene>
<keyword evidence="2" id="KW-1185">Reference proteome</keyword>
<evidence type="ECO:0000313" key="1">
    <source>
        <dbReference type="EMBL" id="KAJ2813925.1"/>
    </source>
</evidence>
<proteinExistence type="predicted"/>
<comment type="caution">
    <text evidence="1">The sequence shown here is derived from an EMBL/GenBank/DDBJ whole genome shotgun (WGS) entry which is preliminary data.</text>
</comment>
<dbReference type="Proteomes" id="UP001140096">
    <property type="component" value="Unassembled WGS sequence"/>
</dbReference>
<evidence type="ECO:0000313" key="2">
    <source>
        <dbReference type="Proteomes" id="UP001140096"/>
    </source>
</evidence>
<reference evidence="1" key="1">
    <citation type="submission" date="2022-07" db="EMBL/GenBank/DDBJ databases">
        <title>Phylogenomic reconstructions and comparative analyses of Kickxellomycotina fungi.</title>
        <authorList>
            <person name="Reynolds N.K."/>
            <person name="Stajich J.E."/>
            <person name="Barry K."/>
            <person name="Grigoriev I.V."/>
            <person name="Crous P."/>
            <person name="Smith M.E."/>
        </authorList>
    </citation>
    <scope>NUCLEOTIDE SEQUENCE</scope>
    <source>
        <strain evidence="1">CBS 102833</strain>
    </source>
</reference>
<sequence>MGQSGSKLLARGSAKGGGMRLPRTSQPPPVKTREEILGEDSGQEDDQLSANLKRFLNPRQHTTMTGMAPAADNTNVQALRRRMAGDAQRRLESQQISKLLRDLGQGLAVETVARDYKLDAATARALQTFLTPVS</sequence>
<organism evidence="1 2">
    <name type="scientific">Coemansia furcata</name>
    <dbReference type="NCBI Taxonomy" id="417177"/>
    <lineage>
        <taxon>Eukaryota</taxon>
        <taxon>Fungi</taxon>
        <taxon>Fungi incertae sedis</taxon>
        <taxon>Zoopagomycota</taxon>
        <taxon>Kickxellomycotina</taxon>
        <taxon>Kickxellomycetes</taxon>
        <taxon>Kickxellales</taxon>
        <taxon>Kickxellaceae</taxon>
        <taxon>Coemansia</taxon>
    </lineage>
</organism>